<dbReference type="RefSeq" id="WP_154539474.1">
    <property type="nucleotide sequence ID" value="NZ_VULQ01000002.1"/>
</dbReference>
<organism evidence="1 2">
    <name type="scientific">Anaerococcus porci</name>
    <dbReference type="NCBI Taxonomy" id="2652269"/>
    <lineage>
        <taxon>Bacteria</taxon>
        <taxon>Bacillati</taxon>
        <taxon>Bacillota</taxon>
        <taxon>Tissierellia</taxon>
        <taxon>Tissierellales</taxon>
        <taxon>Peptoniphilaceae</taxon>
        <taxon>Anaerococcus</taxon>
    </lineage>
</organism>
<keyword evidence="2" id="KW-1185">Reference proteome</keyword>
<dbReference type="PANTHER" id="PTHR39184:SF1">
    <property type="entry name" value="PBSX PHAGE TERMINASE LARGE SUBUNIT"/>
    <property type="match status" value="1"/>
</dbReference>
<dbReference type="EMBL" id="VULQ01000002">
    <property type="protein sequence ID" value="MSS77394.1"/>
    <property type="molecule type" value="Genomic_DNA"/>
</dbReference>
<sequence>MENIRKRKTIPFNFSDKHIDYIRKCASNTYNIAEGAVRAGKTVDNIYAFAHELRTTKDRIHLATGSTGANAKLNIGDANGFGLEYIFRGQCRWGKYKGNEALIVKGLFTNFRERVVIFAGAAKADSYKKIRGNSFGMWIATEINLHHKDSIKEAFNRTAAAKKRKFFWDLNPSSPNHYIYLDYIDKYQNMFDEGVDFGGYNYKHFTIDDNINISDQRKKEIKLQYDPNSVWYKRDILGLRVVAEGLIYKQFADSPDDYLIEEKPHELQMIQIGVDFGGNNSKHAFVCTGISRGFKKVYALRSERLEPDKPTDLYNQLIDFVRVIQSTYGNVDLVYADSAEQVLIKGMQKALLDANLNIKIKNSIKNPINDRVRLVNTLIASDRFFYTKNCESLVDALSTAVWKEEEMEDIRLDDGTSDIDTLDAFEYSIEKFIKVLMNT</sequence>
<dbReference type="InterPro" id="IPR052380">
    <property type="entry name" value="Viral_DNA_packaging_terminase"/>
</dbReference>
<dbReference type="InterPro" id="IPR006437">
    <property type="entry name" value="Phage_terminase_lsu"/>
</dbReference>
<dbReference type="Pfam" id="PF03237">
    <property type="entry name" value="Terminase_6N"/>
    <property type="match status" value="1"/>
</dbReference>
<dbReference type="Gene3D" id="3.40.50.300">
    <property type="entry name" value="P-loop containing nucleotide triphosphate hydrolases"/>
    <property type="match status" value="1"/>
</dbReference>
<evidence type="ECO:0000313" key="2">
    <source>
        <dbReference type="Proteomes" id="UP000441925"/>
    </source>
</evidence>
<comment type="caution">
    <text evidence="1">The sequence shown here is derived from an EMBL/GenBank/DDBJ whole genome shotgun (WGS) entry which is preliminary data.</text>
</comment>
<accession>A0A6N7VTK9</accession>
<proteinExistence type="predicted"/>
<reference evidence="1 2" key="1">
    <citation type="submission" date="2019-08" db="EMBL/GenBank/DDBJ databases">
        <title>In-depth cultivation of the pig gut microbiome towards novel bacterial diversity and tailored functional studies.</title>
        <authorList>
            <person name="Wylensek D."/>
            <person name="Hitch T.C.A."/>
            <person name="Clavel T."/>
        </authorList>
    </citation>
    <scope>NUCLEOTIDE SEQUENCE [LARGE SCALE GENOMIC DNA]</scope>
    <source>
        <strain evidence="1 2">WCA-380-WT-2B</strain>
    </source>
</reference>
<gene>
    <name evidence="1" type="ORF">FYJ26_03015</name>
</gene>
<dbReference type="NCBIfam" id="TIGR01547">
    <property type="entry name" value="phage_term_2"/>
    <property type="match status" value="1"/>
</dbReference>
<dbReference type="Proteomes" id="UP000441925">
    <property type="component" value="Unassembled WGS sequence"/>
</dbReference>
<dbReference type="PANTHER" id="PTHR39184">
    <property type="match status" value="1"/>
</dbReference>
<dbReference type="AlphaFoldDB" id="A0A6N7VTK9"/>
<dbReference type="InterPro" id="IPR027417">
    <property type="entry name" value="P-loop_NTPase"/>
</dbReference>
<evidence type="ECO:0000313" key="1">
    <source>
        <dbReference type="EMBL" id="MSS77394.1"/>
    </source>
</evidence>
<dbReference type="Gene3D" id="3.30.420.280">
    <property type="match status" value="1"/>
</dbReference>
<name>A0A6N7VTK9_9FIRM</name>
<protein>
    <submittedName>
        <fullName evidence="1">PBSX family phage terminase large subunit</fullName>
    </submittedName>
</protein>